<accession>M1VML0</accession>
<keyword evidence="3" id="KW-1185">Reference proteome</keyword>
<sequence length="122" mass="13802">MPLRGTEFALEGNKSGAVSPRQPAKVTPSLNERFSQSADSKRKAKKKRRPTKSKAGVQSHVIEKPRKVQKEKKPRRGKDGTPRSERKGRKRQQKEAKTTKSTAELDMEIERYMQENSAVTPS</sequence>
<evidence type="ECO:0000313" key="2">
    <source>
        <dbReference type="EMBL" id="BAM83298.1"/>
    </source>
</evidence>
<evidence type="ECO:0000256" key="1">
    <source>
        <dbReference type="SAM" id="MobiDB-lite"/>
    </source>
</evidence>
<name>M1VML0_CYAM1</name>
<evidence type="ECO:0000313" key="3">
    <source>
        <dbReference type="Proteomes" id="UP000007014"/>
    </source>
</evidence>
<evidence type="ECO:0008006" key="4">
    <source>
        <dbReference type="Google" id="ProtNLM"/>
    </source>
</evidence>
<dbReference type="AlphaFoldDB" id="M1VML0"/>
<organism evidence="2 3">
    <name type="scientific">Cyanidioschyzon merolae (strain NIES-3377 / 10D)</name>
    <name type="common">Unicellular red alga</name>
    <dbReference type="NCBI Taxonomy" id="280699"/>
    <lineage>
        <taxon>Eukaryota</taxon>
        <taxon>Rhodophyta</taxon>
        <taxon>Bangiophyceae</taxon>
        <taxon>Cyanidiales</taxon>
        <taxon>Cyanidiaceae</taxon>
        <taxon>Cyanidioschyzon</taxon>
    </lineage>
</organism>
<dbReference type="GeneID" id="16998068"/>
<protein>
    <recommendedName>
        <fullName evidence="4">Chromatin target of PRMT1 protein C-terminal domain-containing protein</fullName>
    </recommendedName>
</protein>
<gene>
    <name evidence="2" type="ORF">CYME_CMT340C</name>
</gene>
<dbReference type="Proteomes" id="UP000007014">
    <property type="component" value="Chromosome 20"/>
</dbReference>
<proteinExistence type="predicted"/>
<reference evidence="2 3" key="1">
    <citation type="journal article" date="2004" name="Nature">
        <title>Genome sequence of the ultrasmall unicellular red alga Cyanidioschyzon merolae 10D.</title>
        <authorList>
            <person name="Matsuzaki M."/>
            <person name="Misumi O."/>
            <person name="Shin-i T."/>
            <person name="Maruyama S."/>
            <person name="Takahara M."/>
            <person name="Miyagishima S."/>
            <person name="Mori T."/>
            <person name="Nishida K."/>
            <person name="Yagisawa F."/>
            <person name="Nishida K."/>
            <person name="Yoshida Y."/>
            <person name="Nishimura Y."/>
            <person name="Nakao S."/>
            <person name="Kobayashi T."/>
            <person name="Momoyama Y."/>
            <person name="Higashiyama T."/>
            <person name="Minoda A."/>
            <person name="Sano M."/>
            <person name="Nomoto H."/>
            <person name="Oishi K."/>
            <person name="Hayashi H."/>
            <person name="Ohta F."/>
            <person name="Nishizaka S."/>
            <person name="Haga S."/>
            <person name="Miura S."/>
            <person name="Morishita T."/>
            <person name="Kabeya Y."/>
            <person name="Terasawa K."/>
            <person name="Suzuki Y."/>
            <person name="Ishii Y."/>
            <person name="Asakawa S."/>
            <person name="Takano H."/>
            <person name="Ohta N."/>
            <person name="Kuroiwa H."/>
            <person name="Tanaka K."/>
            <person name="Shimizu N."/>
            <person name="Sugano S."/>
            <person name="Sato N."/>
            <person name="Nozaki H."/>
            <person name="Ogasawara N."/>
            <person name="Kohara Y."/>
            <person name="Kuroiwa T."/>
        </authorList>
    </citation>
    <scope>NUCLEOTIDE SEQUENCE [LARGE SCALE GENOMIC DNA]</scope>
    <source>
        <strain evidence="2 3">10D</strain>
    </source>
</reference>
<dbReference type="RefSeq" id="XP_005539334.1">
    <property type="nucleotide sequence ID" value="XM_005539277.1"/>
</dbReference>
<reference evidence="2 3" key="2">
    <citation type="journal article" date="2007" name="BMC Biol.">
        <title>A 100%-complete sequence reveals unusually simple genomic features in the hot-spring red alga Cyanidioschyzon merolae.</title>
        <authorList>
            <person name="Nozaki H."/>
            <person name="Takano H."/>
            <person name="Misumi O."/>
            <person name="Terasawa K."/>
            <person name="Matsuzaki M."/>
            <person name="Maruyama S."/>
            <person name="Nishida K."/>
            <person name="Yagisawa F."/>
            <person name="Yoshida Y."/>
            <person name="Fujiwara T."/>
            <person name="Takio S."/>
            <person name="Tamura K."/>
            <person name="Chung S.J."/>
            <person name="Nakamura S."/>
            <person name="Kuroiwa H."/>
            <person name="Tanaka K."/>
            <person name="Sato N."/>
            <person name="Kuroiwa T."/>
        </authorList>
    </citation>
    <scope>NUCLEOTIDE SEQUENCE [LARGE SCALE GENOMIC DNA]</scope>
    <source>
        <strain evidence="2 3">10D</strain>
    </source>
</reference>
<dbReference type="KEGG" id="cme:CYME_CMT340C"/>
<dbReference type="Gramene" id="CMT340CT">
    <property type="protein sequence ID" value="CMT340CT"/>
    <property type="gene ID" value="CMT340C"/>
</dbReference>
<feature type="compositionally biased region" description="Basic residues" evidence="1">
    <location>
        <begin position="42"/>
        <end position="52"/>
    </location>
</feature>
<dbReference type="HOGENOM" id="CLU_2030010_0_0_1"/>
<feature type="region of interest" description="Disordered" evidence="1">
    <location>
        <begin position="1"/>
        <end position="122"/>
    </location>
</feature>
<dbReference type="EMBL" id="AP006502">
    <property type="protein sequence ID" value="BAM83298.1"/>
    <property type="molecule type" value="Genomic_DNA"/>
</dbReference>